<dbReference type="InterPro" id="IPR036873">
    <property type="entry name" value="Rhodanese-like_dom_sf"/>
</dbReference>
<dbReference type="InterPro" id="IPR058840">
    <property type="entry name" value="AAA_SelU"/>
</dbReference>
<proteinExistence type="predicted"/>
<sequence>MNNLRVTNDFKSIVLNDTKLIDVRAPIEYEKGAILNSINLPILSNEERHIIGICYKEKGNEEATKLGFKLVSGSVKEERVNSWVKYFRENPNTIIHCFRGGYRSTIAQEWIYEATGQYIVKLEGGYKAFRNHLINSLEPENIKSKPLVLTGYTGSGKTILLNKLKNSIDLEGIAHHRGSTFGHFITPQKTQINFENSLAYSVIKHEDKNYKYMILEDESKNIGKNFIPKGFYNHFHSGDVIFLDATVEERVENILQEYVVNGQKEHIEALKYRDLALESWLNDMVSSIERVKGKLGGDRMKVIIEELKLAYKTQIETNSIDRHRNWIELFLTNYYDPMYKHSIDKSNRNVIFKGNSIEVLEYIEELER</sequence>
<dbReference type="EMBL" id="JXSU01000007">
    <property type="protein sequence ID" value="KIS24038.1"/>
    <property type="molecule type" value="Genomic_DNA"/>
</dbReference>
<dbReference type="InterPro" id="IPR027417">
    <property type="entry name" value="P-loop_NTPase"/>
</dbReference>
<keyword evidence="1" id="KW-0711">Selenium</keyword>
<dbReference type="PATRIC" id="fig|1379739.3.peg.2516"/>
<reference evidence="3 4" key="1">
    <citation type="submission" date="2014-06" db="EMBL/GenBank/DDBJ databases">
        <title>Genome characterization of distinct group I Clostridium botulinum lineages.</title>
        <authorList>
            <person name="Giordani F."/>
            <person name="Anselmo A."/>
            <person name="Fillo S."/>
            <person name="Palozzi A.M."/>
            <person name="Fortunato A."/>
            <person name="Gentile B."/>
            <person name="Ciammaruconi A."/>
            <person name="Anniballi F."/>
            <person name="De Medici D."/>
            <person name="Lista F."/>
        </authorList>
    </citation>
    <scope>NUCLEOTIDE SEQUENCE [LARGE SCALE GENOMIC DNA]</scope>
    <source>
        <strain evidence="3 4">B2 450</strain>
    </source>
</reference>
<dbReference type="OrthoDB" id="9808735at2"/>
<dbReference type="HOGENOM" id="CLU_043456_1_0_9"/>
<dbReference type="GO" id="GO:0002098">
    <property type="term" value="P:tRNA wobble uridine modification"/>
    <property type="evidence" value="ECO:0007669"/>
    <property type="project" value="InterPro"/>
</dbReference>
<dbReference type="InterPro" id="IPR017582">
    <property type="entry name" value="SelU"/>
</dbReference>
<dbReference type="AlphaFoldDB" id="A0A0D0ZZT0"/>
<dbReference type="SMART" id="SM00450">
    <property type="entry name" value="RHOD"/>
    <property type="match status" value="1"/>
</dbReference>
<dbReference type="NCBIfam" id="TIGR03167">
    <property type="entry name" value="tRNA_sel_U_synt"/>
    <property type="match status" value="1"/>
</dbReference>
<dbReference type="Proteomes" id="UP000032250">
    <property type="component" value="Unassembled WGS sequence"/>
</dbReference>
<dbReference type="NCBIfam" id="NF008751">
    <property type="entry name" value="PRK11784.1-3"/>
    <property type="match status" value="1"/>
</dbReference>
<dbReference type="PROSITE" id="PS50206">
    <property type="entry name" value="RHODANESE_3"/>
    <property type="match status" value="1"/>
</dbReference>
<protein>
    <submittedName>
        <fullName evidence="3">tRNA 2-selenouridine synthase</fullName>
    </submittedName>
</protein>
<dbReference type="SUPFAM" id="SSF52821">
    <property type="entry name" value="Rhodanese/Cell cycle control phosphatase"/>
    <property type="match status" value="1"/>
</dbReference>
<dbReference type="SUPFAM" id="SSF52540">
    <property type="entry name" value="P-loop containing nucleoside triphosphate hydrolases"/>
    <property type="match status" value="1"/>
</dbReference>
<name>A0A0D0ZZT0_CLOBO</name>
<evidence type="ECO:0000259" key="2">
    <source>
        <dbReference type="PROSITE" id="PS50206"/>
    </source>
</evidence>
<dbReference type="GO" id="GO:0043828">
    <property type="term" value="F:tRNA 2-selenouridine synthase activity"/>
    <property type="evidence" value="ECO:0007669"/>
    <property type="project" value="InterPro"/>
</dbReference>
<dbReference type="Pfam" id="PF00581">
    <property type="entry name" value="Rhodanese"/>
    <property type="match status" value="1"/>
</dbReference>
<dbReference type="Gene3D" id="3.40.250.10">
    <property type="entry name" value="Rhodanese-like domain"/>
    <property type="match status" value="1"/>
</dbReference>
<gene>
    <name evidence="3" type="ORF">N495_10735</name>
</gene>
<comment type="caution">
    <text evidence="3">The sequence shown here is derived from an EMBL/GenBank/DDBJ whole genome shotgun (WGS) entry which is preliminary data.</text>
</comment>
<dbReference type="Pfam" id="PF26341">
    <property type="entry name" value="AAA_SelU"/>
    <property type="match status" value="1"/>
</dbReference>
<dbReference type="NCBIfam" id="NF008750">
    <property type="entry name" value="PRK11784.1-2"/>
    <property type="match status" value="1"/>
</dbReference>
<dbReference type="Gene3D" id="3.40.50.300">
    <property type="entry name" value="P-loop containing nucleotide triphosphate hydrolases"/>
    <property type="match status" value="1"/>
</dbReference>
<evidence type="ECO:0000256" key="1">
    <source>
        <dbReference type="ARBA" id="ARBA00023266"/>
    </source>
</evidence>
<evidence type="ECO:0000313" key="4">
    <source>
        <dbReference type="Proteomes" id="UP000032250"/>
    </source>
</evidence>
<dbReference type="InterPro" id="IPR001763">
    <property type="entry name" value="Rhodanese-like_dom"/>
</dbReference>
<feature type="domain" description="Rhodanese" evidence="2">
    <location>
        <begin position="14"/>
        <end position="138"/>
    </location>
</feature>
<organism evidence="3 4">
    <name type="scientific">Clostridium botulinum B2 450</name>
    <dbReference type="NCBI Taxonomy" id="1379739"/>
    <lineage>
        <taxon>Bacteria</taxon>
        <taxon>Bacillati</taxon>
        <taxon>Bacillota</taxon>
        <taxon>Clostridia</taxon>
        <taxon>Eubacteriales</taxon>
        <taxon>Clostridiaceae</taxon>
        <taxon>Clostridium</taxon>
    </lineage>
</organism>
<accession>A0A0D0ZZT0</accession>
<dbReference type="PANTHER" id="PTHR30401">
    <property type="entry name" value="TRNA 2-SELENOURIDINE SYNTHASE"/>
    <property type="match status" value="1"/>
</dbReference>
<dbReference type="RefSeq" id="WP_043032024.1">
    <property type="nucleotide sequence ID" value="NZ_JXSU01000007.1"/>
</dbReference>
<dbReference type="PANTHER" id="PTHR30401:SF0">
    <property type="entry name" value="TRNA 2-SELENOURIDINE SYNTHASE"/>
    <property type="match status" value="1"/>
</dbReference>
<evidence type="ECO:0000313" key="3">
    <source>
        <dbReference type="EMBL" id="KIS24038.1"/>
    </source>
</evidence>